<evidence type="ECO:0000313" key="1">
    <source>
        <dbReference type="EMBL" id="CAA9347912.1"/>
    </source>
</evidence>
<gene>
    <name evidence="1" type="ORF">AVDCRST_MAG11-3339</name>
</gene>
<proteinExistence type="predicted"/>
<dbReference type="AlphaFoldDB" id="A0A6J4M275"/>
<organism evidence="1">
    <name type="scientific">uncultured Gemmatimonadaceae bacterium</name>
    <dbReference type="NCBI Taxonomy" id="246130"/>
    <lineage>
        <taxon>Bacteria</taxon>
        <taxon>Pseudomonadati</taxon>
        <taxon>Gemmatimonadota</taxon>
        <taxon>Gemmatimonadia</taxon>
        <taxon>Gemmatimonadales</taxon>
        <taxon>Gemmatimonadaceae</taxon>
        <taxon>environmental samples</taxon>
    </lineage>
</organism>
<protein>
    <submittedName>
        <fullName evidence="1">Uncharacterized protein</fullName>
    </submittedName>
</protein>
<reference evidence="1" key="1">
    <citation type="submission" date="2020-02" db="EMBL/GenBank/DDBJ databases">
        <authorList>
            <person name="Meier V. D."/>
        </authorList>
    </citation>
    <scope>NUCLEOTIDE SEQUENCE</scope>
    <source>
        <strain evidence="1">AVDCRST_MAG11</strain>
    </source>
</reference>
<name>A0A6J4M275_9BACT</name>
<accession>A0A6J4M275</accession>
<dbReference type="EMBL" id="CADCTU010000727">
    <property type="protein sequence ID" value="CAA9347912.1"/>
    <property type="molecule type" value="Genomic_DNA"/>
</dbReference>
<sequence length="49" mass="5582">MHDDVEVELPPGLHHPEALLDLLVRRDLTGEPVEEGFDLFARDHATHLE</sequence>